<sequence>MYEFVPLIVMVAFFAALIVPDRSLRADARAVFDATISMILPTCAARRLLGGRGSTAEA</sequence>
<dbReference type="AlphaFoldDB" id="A0A239LBS1"/>
<gene>
    <name evidence="1" type="ORF">SAMN05421757_109118</name>
</gene>
<keyword evidence="2" id="KW-1185">Reference proteome</keyword>
<proteinExistence type="predicted"/>
<dbReference type="EMBL" id="FZOY01000009">
    <property type="protein sequence ID" value="SNT27921.1"/>
    <property type="molecule type" value="Genomic_DNA"/>
</dbReference>
<organism evidence="1 2">
    <name type="scientific">Tropicimonas sediminicola</name>
    <dbReference type="NCBI Taxonomy" id="1031541"/>
    <lineage>
        <taxon>Bacteria</taxon>
        <taxon>Pseudomonadati</taxon>
        <taxon>Pseudomonadota</taxon>
        <taxon>Alphaproteobacteria</taxon>
        <taxon>Rhodobacterales</taxon>
        <taxon>Roseobacteraceae</taxon>
        <taxon>Tropicimonas</taxon>
    </lineage>
</organism>
<evidence type="ECO:0000313" key="2">
    <source>
        <dbReference type="Proteomes" id="UP000198426"/>
    </source>
</evidence>
<accession>A0A239LBS1</accession>
<protein>
    <submittedName>
        <fullName evidence="1">Uncharacterized protein</fullName>
    </submittedName>
</protein>
<reference evidence="1 2" key="1">
    <citation type="submission" date="2017-06" db="EMBL/GenBank/DDBJ databases">
        <authorList>
            <person name="Kim H.J."/>
            <person name="Triplett B.A."/>
        </authorList>
    </citation>
    <scope>NUCLEOTIDE SEQUENCE [LARGE SCALE GENOMIC DNA]</scope>
    <source>
        <strain evidence="1 2">DSM 29339</strain>
    </source>
</reference>
<dbReference type="Proteomes" id="UP000198426">
    <property type="component" value="Unassembled WGS sequence"/>
</dbReference>
<dbReference type="RefSeq" id="WP_176442948.1">
    <property type="nucleotide sequence ID" value="NZ_FZOY01000009.1"/>
</dbReference>
<name>A0A239LBS1_9RHOB</name>
<evidence type="ECO:0000313" key="1">
    <source>
        <dbReference type="EMBL" id="SNT27921.1"/>
    </source>
</evidence>